<proteinExistence type="predicted"/>
<name>A0A066Z0P1_9ACTN</name>
<dbReference type="EMBL" id="JNBY01000078">
    <property type="protein sequence ID" value="KDN85809.1"/>
    <property type="molecule type" value="Genomic_DNA"/>
</dbReference>
<reference evidence="1 2" key="1">
    <citation type="submission" date="2014-05" db="EMBL/GenBank/DDBJ databases">
        <title>Draft Genome Sequence of Kitasatospora cheerisanensis KCTC 2395.</title>
        <authorList>
            <person name="Nam D.H."/>
        </authorList>
    </citation>
    <scope>NUCLEOTIDE SEQUENCE [LARGE SCALE GENOMIC DNA]</scope>
    <source>
        <strain evidence="1 2">KCTC 2395</strain>
    </source>
</reference>
<dbReference type="eggNOG" id="COG0561">
    <property type="taxonomic scope" value="Bacteria"/>
</dbReference>
<sequence length="281" mass="30296">MPQFLVASDLDRTLVYSNRALALDVPDRLAPRLLSVEVHDGKALSFMTEKAAELLAELAEQVPVVPITTRTRTQYERINLPGPTPGWLPPYAVCSNGGHLLVDGVPDTDWQREVRTRLDAASAPLPEVVEHLAIAADPEWTHKRRVADDLFAYLVVERAELPAGWIDDLTAWCADRGWTVSLQGRKVYAVPAPLSKSAALAEVRRRTGAQTVLAAGDSLLDAELLLTADHGWRPGHGELAETGWAADGVTALTEIGVAAGEEIVRQMLARVRAGAVTAAVG</sequence>
<dbReference type="Proteomes" id="UP000027178">
    <property type="component" value="Unassembled WGS sequence"/>
</dbReference>
<protein>
    <recommendedName>
        <fullName evidence="3">HAD superfamily hydrolase</fullName>
    </recommendedName>
</protein>
<dbReference type="AlphaFoldDB" id="A0A066Z0P1"/>
<dbReference type="InterPro" id="IPR023214">
    <property type="entry name" value="HAD_sf"/>
</dbReference>
<evidence type="ECO:0000313" key="1">
    <source>
        <dbReference type="EMBL" id="KDN85809.1"/>
    </source>
</evidence>
<dbReference type="RefSeq" id="WP_035862302.1">
    <property type="nucleotide sequence ID" value="NZ_KK853997.1"/>
</dbReference>
<dbReference type="SUPFAM" id="SSF56784">
    <property type="entry name" value="HAD-like"/>
    <property type="match status" value="1"/>
</dbReference>
<keyword evidence="2" id="KW-1185">Reference proteome</keyword>
<comment type="caution">
    <text evidence="1">The sequence shown here is derived from an EMBL/GenBank/DDBJ whole genome shotgun (WGS) entry which is preliminary data.</text>
</comment>
<dbReference type="PATRIC" id="fig|1348663.4.peg.2388"/>
<dbReference type="HOGENOM" id="CLU_083285_1_0_11"/>
<dbReference type="InterPro" id="IPR024197">
    <property type="entry name" value="TPP-like"/>
</dbReference>
<evidence type="ECO:0000313" key="2">
    <source>
        <dbReference type="Proteomes" id="UP000027178"/>
    </source>
</evidence>
<dbReference type="PIRSF" id="PIRSF030802">
    <property type="entry name" value="UCP030802"/>
    <property type="match status" value="1"/>
</dbReference>
<dbReference type="OrthoDB" id="1666512at2"/>
<organism evidence="1 2">
    <name type="scientific">Kitasatospora cheerisanensis KCTC 2395</name>
    <dbReference type="NCBI Taxonomy" id="1348663"/>
    <lineage>
        <taxon>Bacteria</taxon>
        <taxon>Bacillati</taxon>
        <taxon>Actinomycetota</taxon>
        <taxon>Actinomycetes</taxon>
        <taxon>Kitasatosporales</taxon>
        <taxon>Streptomycetaceae</taxon>
        <taxon>Kitasatospora</taxon>
    </lineage>
</organism>
<accession>A0A066Z0P1</accession>
<evidence type="ECO:0008006" key="3">
    <source>
        <dbReference type="Google" id="ProtNLM"/>
    </source>
</evidence>
<gene>
    <name evidence="1" type="ORF">KCH_24670</name>
</gene>
<dbReference type="InterPro" id="IPR036412">
    <property type="entry name" value="HAD-like_sf"/>
</dbReference>
<dbReference type="Gene3D" id="3.40.50.1000">
    <property type="entry name" value="HAD superfamily/HAD-like"/>
    <property type="match status" value="1"/>
</dbReference>